<reference evidence="3 4" key="1">
    <citation type="submission" date="2024-04" db="EMBL/GenBank/DDBJ databases">
        <title>Defined microbial consortia suppress multidrug-resistant proinflammatory Enterobacteriaceae via ecological control.</title>
        <authorList>
            <person name="Furuichi M."/>
            <person name="Kawaguchi T."/>
            <person name="Pust M."/>
            <person name="Yasuma K."/>
            <person name="Plichta D."/>
            <person name="Hasegawa N."/>
            <person name="Ohya T."/>
            <person name="Bhattarai S."/>
            <person name="Sasajima S."/>
            <person name="Aoto Y."/>
            <person name="Tuganbaev T."/>
            <person name="Yaginuma M."/>
            <person name="Ueda M."/>
            <person name="Okahashi N."/>
            <person name="Amafuji K."/>
            <person name="Kiridooshi Y."/>
            <person name="Sugita K."/>
            <person name="Strazar M."/>
            <person name="Skelly A."/>
            <person name="Suda W."/>
            <person name="Hattori M."/>
            <person name="Nakamoto N."/>
            <person name="Caballero S."/>
            <person name="Norman J."/>
            <person name="Olle B."/>
            <person name="Tanoue T."/>
            <person name="Arita M."/>
            <person name="Bucci V."/>
            <person name="Atarashi K."/>
            <person name="Xavier R."/>
            <person name="Honda K."/>
        </authorList>
    </citation>
    <scope>NUCLEOTIDE SEQUENCE [LARGE SCALE GENOMIC DNA]</scope>
    <source>
        <strain evidence="4">k04-0078-D8-1</strain>
    </source>
</reference>
<proteinExistence type="predicted"/>
<dbReference type="EMBL" id="BAABYW010000001">
    <property type="protein sequence ID" value="GAA6407065.1"/>
    <property type="molecule type" value="Genomic_DNA"/>
</dbReference>
<gene>
    <name evidence="3" type="ORF">K040078D81_11820</name>
</gene>
<organism evidence="3 4">
    <name type="scientific">Blautia hominis</name>
    <dbReference type="NCBI Taxonomy" id="2025493"/>
    <lineage>
        <taxon>Bacteria</taxon>
        <taxon>Bacillati</taxon>
        <taxon>Bacillota</taxon>
        <taxon>Clostridia</taxon>
        <taxon>Lachnospirales</taxon>
        <taxon>Lachnospiraceae</taxon>
        <taxon>Blautia</taxon>
    </lineage>
</organism>
<evidence type="ECO:0000259" key="1">
    <source>
        <dbReference type="Pfam" id="PF14399"/>
    </source>
</evidence>
<keyword evidence="4" id="KW-1185">Reference proteome</keyword>
<feature type="domain" description="DUF4872" evidence="2">
    <location>
        <begin position="170"/>
        <end position="339"/>
    </location>
</feature>
<dbReference type="Pfam" id="PF14399">
    <property type="entry name" value="BtrH_N"/>
    <property type="match status" value="1"/>
</dbReference>
<comment type="caution">
    <text evidence="3">The sequence shown here is derived from an EMBL/GenBank/DDBJ whole genome shotgun (WGS) entry which is preliminary data.</text>
</comment>
<accession>A0ABQ0B6I6</accession>
<protein>
    <submittedName>
        <fullName evidence="3">BtrH N-terminal domain-containing protein</fullName>
    </submittedName>
</protein>
<evidence type="ECO:0000259" key="2">
    <source>
        <dbReference type="Pfam" id="PF16169"/>
    </source>
</evidence>
<dbReference type="Pfam" id="PF16169">
    <property type="entry name" value="DUF4872"/>
    <property type="match status" value="1"/>
</dbReference>
<dbReference type="RefSeq" id="WP_302418993.1">
    <property type="nucleotide sequence ID" value="NZ_BAABYW010000001.1"/>
</dbReference>
<dbReference type="InterPro" id="IPR032369">
    <property type="entry name" value="DUF4872"/>
</dbReference>
<evidence type="ECO:0000313" key="3">
    <source>
        <dbReference type="EMBL" id="GAA6407065.1"/>
    </source>
</evidence>
<evidence type="ECO:0000313" key="4">
    <source>
        <dbReference type="Proteomes" id="UP001600943"/>
    </source>
</evidence>
<feature type="domain" description="Butirosin biosynthesis protein H N-terminal" evidence="1">
    <location>
        <begin position="15"/>
        <end position="144"/>
    </location>
</feature>
<sequence>MKTVIEDFTPQGGKHCITNALKQIFTYYGHPVSEEMLFGLASGLSFLYLNQSASPMISGRTKVFEFEKKLAGRLGITIKCKSSKQYSRVFQAAKHLIDEKHPVLIYADMPYLKYLDMDPDSHFGGHAVVLFGYDDAAQKFWLSDRDNHDYPIRVPKGQISEDFHLADYAEVEMARTSTHRPFPANNKYLVFDLTRYREPGKAVLCEAVMETCNTMLYPPAQLLGINGILKFSKEILKWKQFSPDKLRLAGITNYFQIRADGGTGGGIFRKMYGGFLCECAPVFQDERLPETGQRFIQTAALWDVVGEDLWQLSQNGNTELLEKMSASIAEIYKMEKDMYLSLLEIIKLHLAE</sequence>
<name>A0ABQ0B6I6_9FIRM</name>
<dbReference type="Proteomes" id="UP001600943">
    <property type="component" value="Unassembled WGS sequence"/>
</dbReference>
<dbReference type="InterPro" id="IPR026935">
    <property type="entry name" value="BtrH_N"/>
</dbReference>